<dbReference type="EMBL" id="CAADHO010000008">
    <property type="protein sequence ID" value="VFQ46350.1"/>
    <property type="molecule type" value="Genomic_DNA"/>
</dbReference>
<dbReference type="InterPro" id="IPR007690">
    <property type="entry name" value="T2SS_GspM"/>
</dbReference>
<name>A0A4U8YR56_9BACT</name>
<gene>
    <name evidence="1" type="ORF">MSL71_40140</name>
</gene>
<protein>
    <submittedName>
        <fullName evidence="1">Type ii secretion system protein m</fullName>
    </submittedName>
</protein>
<proteinExistence type="predicted"/>
<accession>A0A4U8YR56</accession>
<evidence type="ECO:0000313" key="1">
    <source>
        <dbReference type="EMBL" id="VFQ46350.1"/>
    </source>
</evidence>
<sequence length="173" mass="18477">MMAWFERLSTREKGAVVLALALALILGGKALVGAVFGDSSGARRLLELRRDQLTKMEALANEYRSAKGAASAGATALKPGETLYAFLDEVAGSVGIRSKVSYMKPSSIKSRDGKVSLSVVEMKVVDLPAAELTSFLHRVESAGDLVRVRAISLTRIEKSKLLTAVISIETVIL</sequence>
<dbReference type="RefSeq" id="WP_180143938.1">
    <property type="nucleotide sequence ID" value="NZ_CAADHO010000008.1"/>
</dbReference>
<reference evidence="1 2" key="1">
    <citation type="submission" date="2019-03" db="EMBL/GenBank/DDBJ databases">
        <authorList>
            <person name="Nijsse B."/>
        </authorList>
    </citation>
    <scope>NUCLEOTIDE SEQUENCE [LARGE SCALE GENOMIC DNA]</scope>
    <source>
        <strain evidence="1">Desulfoluna butyratoxydans MSL71</strain>
    </source>
</reference>
<organism evidence="1 2">
    <name type="scientific">Desulfoluna butyratoxydans</name>
    <dbReference type="NCBI Taxonomy" id="231438"/>
    <lineage>
        <taxon>Bacteria</taxon>
        <taxon>Pseudomonadati</taxon>
        <taxon>Thermodesulfobacteriota</taxon>
        <taxon>Desulfobacteria</taxon>
        <taxon>Desulfobacterales</taxon>
        <taxon>Desulfolunaceae</taxon>
        <taxon>Desulfoluna</taxon>
    </lineage>
</organism>
<dbReference type="GO" id="GO:0015627">
    <property type="term" value="C:type II protein secretion system complex"/>
    <property type="evidence" value="ECO:0007669"/>
    <property type="project" value="InterPro"/>
</dbReference>
<dbReference type="Pfam" id="PF04612">
    <property type="entry name" value="T2SSM"/>
    <property type="match status" value="1"/>
</dbReference>
<dbReference type="Proteomes" id="UP000507962">
    <property type="component" value="Unassembled WGS sequence"/>
</dbReference>
<dbReference type="GO" id="GO:0015628">
    <property type="term" value="P:protein secretion by the type II secretion system"/>
    <property type="evidence" value="ECO:0007669"/>
    <property type="project" value="InterPro"/>
</dbReference>
<dbReference type="AlphaFoldDB" id="A0A4U8YR56"/>
<evidence type="ECO:0000313" key="2">
    <source>
        <dbReference type="Proteomes" id="UP000507962"/>
    </source>
</evidence>
<keyword evidence="2" id="KW-1185">Reference proteome</keyword>